<keyword evidence="4" id="KW-1185">Reference proteome</keyword>
<dbReference type="Pfam" id="PF00775">
    <property type="entry name" value="Dioxygenase_C"/>
    <property type="match status" value="1"/>
</dbReference>
<dbReference type="GO" id="GO:0016702">
    <property type="term" value="F:oxidoreductase activity, acting on single donors with incorporation of molecular oxygen, incorporation of two atoms of oxygen"/>
    <property type="evidence" value="ECO:0007669"/>
    <property type="project" value="InterPro"/>
</dbReference>
<dbReference type="CDD" id="cd03457">
    <property type="entry name" value="intradiol_dioxygenase_like"/>
    <property type="match status" value="1"/>
</dbReference>
<comment type="caution">
    <text evidence="3">The sequence shown here is derived from an EMBL/GenBank/DDBJ whole genome shotgun (WGS) entry which is preliminary data.</text>
</comment>
<accession>A0AA39MKV9</accession>
<dbReference type="SUPFAM" id="SSF49482">
    <property type="entry name" value="Aromatic compound dioxygenase"/>
    <property type="match status" value="1"/>
</dbReference>
<organism evidence="3 4">
    <name type="scientific">Armillaria borealis</name>
    <dbReference type="NCBI Taxonomy" id="47425"/>
    <lineage>
        <taxon>Eukaryota</taxon>
        <taxon>Fungi</taxon>
        <taxon>Dikarya</taxon>
        <taxon>Basidiomycota</taxon>
        <taxon>Agaricomycotina</taxon>
        <taxon>Agaricomycetes</taxon>
        <taxon>Agaricomycetidae</taxon>
        <taxon>Agaricales</taxon>
        <taxon>Marasmiineae</taxon>
        <taxon>Physalacriaceae</taxon>
        <taxon>Armillaria</taxon>
    </lineage>
</organism>
<dbReference type="GO" id="GO:0008199">
    <property type="term" value="F:ferric iron binding"/>
    <property type="evidence" value="ECO:0007669"/>
    <property type="project" value="InterPro"/>
</dbReference>
<sequence>MGCRKYVSHWQRPSLQCCMSCGRSLKMFYLTSIISVALLVVNNVVRHPGEAPSTEGELARRAQLETATRRSLADCQSHLARRGYTDRSIARRTVLAEELRLKRGLATRSPYKRALTVAEVVNTTHLSNVTGLTSDSDPFTSNTSCVLTPELEQGPYYVQGEYIRSDMSENQTGVPAYVDIELIDVSTCEPLTGVYLDVWHCNATGVYAGIVAEGNGDDTDESNWNTTFLRGIQQMNDEGYAQFETIFPGHYSGRATHFHMIVHENGTLFDNGTFSSNGNQHIGQAFFDQDLITAVEASSPYSNNTIAITENEDDRVFIAGVTPDNGTGVDPILEYVYLGDDLSGGLLFWGVVGVDLTASYESSPGGYLTSAGGIVNSNATAIGVDGAVPSGGNGTDVGGNSTTTIDSGNSTSTVDGAAPSGGNGTNATSSA</sequence>
<evidence type="ECO:0000313" key="4">
    <source>
        <dbReference type="Proteomes" id="UP001175226"/>
    </source>
</evidence>
<evidence type="ECO:0000256" key="1">
    <source>
        <dbReference type="SAM" id="MobiDB-lite"/>
    </source>
</evidence>
<dbReference type="AlphaFoldDB" id="A0AA39MKV9"/>
<name>A0AA39MKV9_9AGAR</name>
<dbReference type="InterPro" id="IPR015889">
    <property type="entry name" value="Intradiol_dOase_core"/>
</dbReference>
<keyword evidence="3" id="KW-0560">Oxidoreductase</keyword>
<dbReference type="PANTHER" id="PTHR34315">
    <property type="match status" value="1"/>
</dbReference>
<dbReference type="PANTHER" id="PTHR34315:SF1">
    <property type="entry name" value="INTRADIOL RING-CLEAVAGE DIOXYGENASES DOMAIN-CONTAINING PROTEIN-RELATED"/>
    <property type="match status" value="1"/>
</dbReference>
<proteinExistence type="predicted"/>
<feature type="compositionally biased region" description="Polar residues" evidence="1">
    <location>
        <begin position="398"/>
        <end position="414"/>
    </location>
</feature>
<dbReference type="InterPro" id="IPR000627">
    <property type="entry name" value="Intradiol_dOase_C"/>
</dbReference>
<feature type="region of interest" description="Disordered" evidence="1">
    <location>
        <begin position="392"/>
        <end position="431"/>
    </location>
</feature>
<evidence type="ECO:0000259" key="2">
    <source>
        <dbReference type="Pfam" id="PF00775"/>
    </source>
</evidence>
<reference evidence="3" key="1">
    <citation type="submission" date="2023-06" db="EMBL/GenBank/DDBJ databases">
        <authorList>
            <consortium name="Lawrence Berkeley National Laboratory"/>
            <person name="Ahrendt S."/>
            <person name="Sahu N."/>
            <person name="Indic B."/>
            <person name="Wong-Bajracharya J."/>
            <person name="Merenyi Z."/>
            <person name="Ke H.-M."/>
            <person name="Monk M."/>
            <person name="Kocsube S."/>
            <person name="Drula E."/>
            <person name="Lipzen A."/>
            <person name="Balint B."/>
            <person name="Henrissat B."/>
            <person name="Andreopoulos B."/>
            <person name="Martin F.M."/>
            <person name="Harder C.B."/>
            <person name="Rigling D."/>
            <person name="Ford K.L."/>
            <person name="Foster G.D."/>
            <person name="Pangilinan J."/>
            <person name="Papanicolaou A."/>
            <person name="Barry K."/>
            <person name="LaButti K."/>
            <person name="Viragh M."/>
            <person name="Koriabine M."/>
            <person name="Yan M."/>
            <person name="Riley R."/>
            <person name="Champramary S."/>
            <person name="Plett K.L."/>
            <person name="Tsai I.J."/>
            <person name="Slot J."/>
            <person name="Sipos G."/>
            <person name="Plett J."/>
            <person name="Nagy L.G."/>
            <person name="Grigoriev I.V."/>
        </authorList>
    </citation>
    <scope>NUCLEOTIDE SEQUENCE</scope>
    <source>
        <strain evidence="3">FPL87.14</strain>
    </source>
</reference>
<dbReference type="Gene3D" id="2.60.130.10">
    <property type="entry name" value="Aromatic compound dioxygenase"/>
    <property type="match status" value="1"/>
</dbReference>
<keyword evidence="3" id="KW-0223">Dioxygenase</keyword>
<evidence type="ECO:0000313" key="3">
    <source>
        <dbReference type="EMBL" id="KAK0437643.1"/>
    </source>
</evidence>
<gene>
    <name evidence="3" type="ORF">EV421DRAFT_1005960</name>
</gene>
<protein>
    <submittedName>
        <fullName evidence="3">Aromatic compound dioxygenase</fullName>
    </submittedName>
</protein>
<dbReference type="Proteomes" id="UP001175226">
    <property type="component" value="Unassembled WGS sequence"/>
</dbReference>
<dbReference type="EMBL" id="JAUEPT010000047">
    <property type="protein sequence ID" value="KAK0437643.1"/>
    <property type="molecule type" value="Genomic_DNA"/>
</dbReference>
<feature type="domain" description="Intradiol ring-cleavage dioxygenases" evidence="2">
    <location>
        <begin position="157"/>
        <end position="255"/>
    </location>
</feature>